<evidence type="ECO:0000313" key="12">
    <source>
        <dbReference type="EMBL" id="CAB4953214.1"/>
    </source>
</evidence>
<evidence type="ECO:0000256" key="6">
    <source>
        <dbReference type="ARBA" id="ARBA00022801"/>
    </source>
</evidence>
<evidence type="ECO:0000256" key="3">
    <source>
        <dbReference type="ARBA" id="ARBA00008061"/>
    </source>
</evidence>
<dbReference type="SUPFAM" id="SSF51011">
    <property type="entry name" value="Glycosyl hydrolase domain"/>
    <property type="match status" value="1"/>
</dbReference>
<dbReference type="InterPro" id="IPR017853">
    <property type="entry name" value="GH"/>
</dbReference>
<dbReference type="GO" id="GO:0004556">
    <property type="term" value="F:alpha-amylase activity"/>
    <property type="evidence" value="ECO:0007669"/>
    <property type="project" value="UniProtKB-EC"/>
</dbReference>
<keyword evidence="6" id="KW-0378">Hydrolase</keyword>
<proteinExistence type="inferred from homology"/>
<dbReference type="Pfam" id="PF00128">
    <property type="entry name" value="Alpha-amylase"/>
    <property type="match status" value="1"/>
</dbReference>
<accession>A0A6J7KGU2</accession>
<comment type="cofactor">
    <cofactor evidence="2">
        <name>Ca(2+)</name>
        <dbReference type="ChEBI" id="CHEBI:29108"/>
    </cofactor>
</comment>
<dbReference type="Gene3D" id="3.20.20.80">
    <property type="entry name" value="Glycosidases"/>
    <property type="match status" value="1"/>
</dbReference>
<protein>
    <recommendedName>
        <fullName evidence="4">alpha-amylase</fullName>
        <ecNumber evidence="4">3.2.1.1</ecNumber>
    </recommendedName>
</protein>
<organism evidence="12">
    <name type="scientific">freshwater metagenome</name>
    <dbReference type="NCBI Taxonomy" id="449393"/>
    <lineage>
        <taxon>unclassified sequences</taxon>
        <taxon>metagenomes</taxon>
        <taxon>ecological metagenomes</taxon>
    </lineage>
</organism>
<gene>
    <name evidence="12" type="ORF">UFOPK3837_00572</name>
</gene>
<dbReference type="PRINTS" id="PR00110">
    <property type="entry name" value="ALPHAAMYLASE"/>
</dbReference>
<comment type="catalytic activity">
    <reaction evidence="1">
        <text>Endohydrolysis of (1-&gt;4)-alpha-D-glucosidic linkages in polysaccharides containing three or more (1-&gt;4)-alpha-linked D-glucose units.</text>
        <dbReference type="EC" id="3.2.1.1"/>
    </reaction>
</comment>
<dbReference type="InterPro" id="IPR031319">
    <property type="entry name" value="A-amylase_C"/>
</dbReference>
<dbReference type="GO" id="GO:0005975">
    <property type="term" value="P:carbohydrate metabolic process"/>
    <property type="evidence" value="ECO:0007669"/>
    <property type="project" value="InterPro"/>
</dbReference>
<keyword evidence="5" id="KW-0479">Metal-binding</keyword>
<keyword evidence="7" id="KW-0106">Calcium</keyword>
<dbReference type="SMART" id="SM00642">
    <property type="entry name" value="Aamy"/>
    <property type="match status" value="1"/>
</dbReference>
<reference evidence="12" key="1">
    <citation type="submission" date="2020-05" db="EMBL/GenBank/DDBJ databases">
        <authorList>
            <person name="Chiriac C."/>
            <person name="Salcher M."/>
            <person name="Ghai R."/>
            <person name="Kavagutti S V."/>
        </authorList>
    </citation>
    <scope>NUCLEOTIDE SEQUENCE</scope>
</reference>
<evidence type="ECO:0000256" key="5">
    <source>
        <dbReference type="ARBA" id="ARBA00022723"/>
    </source>
</evidence>
<sequence length="484" mass="52204">MTLTRIFKALVALVAASLIGLVAVPSQANVTPSQTISESTVGMQMFMWNWKSLATECRTQLGPAGVNWILVMPPQQSIDGGSWWTHYQPTAYTLDSNLGTEADFTRMVSSCNEAGVDVIADAVINHMAGGSYTFPEVPYTTTNFHYFSPAHNCQSDISNYSNVTEVQDCQLGGLVDLATEQPYVQGKIAGYLNHLLSLGVKGFRVDAAKHIPVADLAAIKAQLTDQNAFFVNEVIGGPPEPSTYYQIGALFSFDWSSGLKSAFGTFNGASDLDVPNSQYRGMGTSNLEVTMITNHDTERNGGALTYADGKRYLMAMIYTLSEPFGDPMLYSGYAFSDFNEPPVLKSGLNVCNSGSGVKSNYVQGQMICVARWTAVQGMIRWHKYVNGQTKVNHWSNNNSYGYGRGAKGYVLFNSAASTQKYKGIKTGLAAGNYCDVVSGGKTPVIISKGKRVCRGLTVVVAKGGVMATTLPSMTALAIATYSKR</sequence>
<dbReference type="EMBL" id="CAFBNO010000017">
    <property type="protein sequence ID" value="CAB4953214.1"/>
    <property type="molecule type" value="Genomic_DNA"/>
</dbReference>
<dbReference type="PANTHER" id="PTHR43447">
    <property type="entry name" value="ALPHA-AMYLASE"/>
    <property type="match status" value="1"/>
</dbReference>
<evidence type="ECO:0000259" key="10">
    <source>
        <dbReference type="SMART" id="SM00632"/>
    </source>
</evidence>
<dbReference type="SMART" id="SM00632">
    <property type="entry name" value="Aamy_C"/>
    <property type="match status" value="1"/>
</dbReference>
<evidence type="ECO:0000256" key="4">
    <source>
        <dbReference type="ARBA" id="ARBA00012595"/>
    </source>
</evidence>
<feature type="domain" description="Glycosyl hydrolase family 13 catalytic" evidence="11">
    <location>
        <begin position="40"/>
        <end position="382"/>
    </location>
</feature>
<dbReference type="InterPro" id="IPR013780">
    <property type="entry name" value="Glyco_hydro_b"/>
</dbReference>
<dbReference type="Pfam" id="PF02806">
    <property type="entry name" value="Alpha-amylase_C"/>
    <property type="match status" value="1"/>
</dbReference>
<dbReference type="Gene3D" id="2.60.40.1180">
    <property type="entry name" value="Golgi alpha-mannosidase II"/>
    <property type="match status" value="1"/>
</dbReference>
<evidence type="ECO:0000256" key="7">
    <source>
        <dbReference type="ARBA" id="ARBA00022837"/>
    </source>
</evidence>
<dbReference type="InterPro" id="IPR006046">
    <property type="entry name" value="Alpha_amylase"/>
</dbReference>
<keyword evidence="8" id="KW-0119">Carbohydrate metabolism</keyword>
<name>A0A6J7KGU2_9ZZZZ</name>
<keyword evidence="9" id="KW-0326">Glycosidase</keyword>
<dbReference type="GO" id="GO:0046872">
    <property type="term" value="F:metal ion binding"/>
    <property type="evidence" value="ECO:0007669"/>
    <property type="project" value="UniProtKB-KW"/>
</dbReference>
<evidence type="ECO:0000259" key="11">
    <source>
        <dbReference type="SMART" id="SM00642"/>
    </source>
</evidence>
<dbReference type="AlphaFoldDB" id="A0A6J7KGU2"/>
<dbReference type="SUPFAM" id="SSF51445">
    <property type="entry name" value="(Trans)glycosidases"/>
    <property type="match status" value="1"/>
</dbReference>
<dbReference type="EC" id="3.2.1.1" evidence="4"/>
<dbReference type="InterPro" id="IPR006048">
    <property type="entry name" value="A-amylase/branching_C"/>
</dbReference>
<evidence type="ECO:0000256" key="8">
    <source>
        <dbReference type="ARBA" id="ARBA00023277"/>
    </source>
</evidence>
<comment type="similarity">
    <text evidence="3">Belongs to the glycosyl hydrolase 13 family.</text>
</comment>
<dbReference type="InterPro" id="IPR006047">
    <property type="entry name" value="GH13_cat_dom"/>
</dbReference>
<evidence type="ECO:0000256" key="9">
    <source>
        <dbReference type="ARBA" id="ARBA00023295"/>
    </source>
</evidence>
<feature type="domain" description="Alpha-amylase C-terminal" evidence="10">
    <location>
        <begin position="391"/>
        <end position="483"/>
    </location>
</feature>
<evidence type="ECO:0000256" key="1">
    <source>
        <dbReference type="ARBA" id="ARBA00000548"/>
    </source>
</evidence>
<evidence type="ECO:0000256" key="2">
    <source>
        <dbReference type="ARBA" id="ARBA00001913"/>
    </source>
</evidence>